<protein>
    <submittedName>
        <fullName evidence="1">Uncharacterized protein</fullName>
    </submittedName>
</protein>
<gene>
    <name evidence="1" type="primary">ORF98913</name>
    <name evidence="2" type="synonym">ORF98926</name>
    <name evidence="3" type="synonym">ORF98930</name>
</gene>
<dbReference type="EMBL" id="HACG01029326">
    <property type="protein sequence ID" value="CEK76191.1"/>
    <property type="molecule type" value="Transcribed_RNA"/>
</dbReference>
<accession>A0A0B7A685</accession>
<proteinExistence type="predicted"/>
<dbReference type="EMBL" id="HACG01029322">
    <property type="protein sequence ID" value="CEK76187.1"/>
    <property type="molecule type" value="Transcribed_RNA"/>
</dbReference>
<sequence length="119" mass="13608">MLILSSFLNEKVFSRKFISIHFPPTDINKCKQTHVQILQHCRTQAWAYISHPFPSKINTKLPITHFICFLQSGVQECCFVMTGCTLRKTLDTSRHLGQDGSIDFREVARARILDTGTVP</sequence>
<reference evidence="1" key="1">
    <citation type="submission" date="2014-12" db="EMBL/GenBank/DDBJ databases">
        <title>Insight into the proteome of Arion vulgaris.</title>
        <authorList>
            <person name="Aradska J."/>
            <person name="Bulat T."/>
            <person name="Smidak R."/>
            <person name="Sarate P."/>
            <person name="Gangsoo J."/>
            <person name="Sialana F."/>
            <person name="Bilban M."/>
            <person name="Lubec G."/>
        </authorList>
    </citation>
    <scope>NUCLEOTIDE SEQUENCE</scope>
    <source>
        <tissue evidence="1">Skin</tissue>
    </source>
</reference>
<evidence type="ECO:0000313" key="1">
    <source>
        <dbReference type="EMBL" id="CEK76187.1"/>
    </source>
</evidence>
<evidence type="ECO:0000313" key="2">
    <source>
        <dbReference type="EMBL" id="CEK76190.1"/>
    </source>
</evidence>
<dbReference type="EMBL" id="HACG01029325">
    <property type="protein sequence ID" value="CEK76190.1"/>
    <property type="molecule type" value="Transcribed_RNA"/>
</dbReference>
<name>A0A0B7A685_9EUPU</name>
<dbReference type="AlphaFoldDB" id="A0A0B7A685"/>
<evidence type="ECO:0000313" key="3">
    <source>
        <dbReference type="EMBL" id="CEK76191.1"/>
    </source>
</evidence>
<organism evidence="1">
    <name type="scientific">Arion vulgaris</name>
    <dbReference type="NCBI Taxonomy" id="1028688"/>
    <lineage>
        <taxon>Eukaryota</taxon>
        <taxon>Metazoa</taxon>
        <taxon>Spiralia</taxon>
        <taxon>Lophotrochozoa</taxon>
        <taxon>Mollusca</taxon>
        <taxon>Gastropoda</taxon>
        <taxon>Heterobranchia</taxon>
        <taxon>Euthyneura</taxon>
        <taxon>Panpulmonata</taxon>
        <taxon>Eupulmonata</taxon>
        <taxon>Stylommatophora</taxon>
        <taxon>Helicina</taxon>
        <taxon>Arionoidea</taxon>
        <taxon>Arionidae</taxon>
        <taxon>Arion</taxon>
    </lineage>
</organism>